<evidence type="ECO:0000313" key="1">
    <source>
        <dbReference type="EMBL" id="OAG07247.1"/>
    </source>
</evidence>
<accession>A0A177CKC5</accession>
<dbReference type="InParanoid" id="A0A177CKC5"/>
<sequence>MSISRCNHRSPRMPLSCDSSDFVASQPLAAPLIVRPLLQSSLPDPASRAVLLMNYQMDCGKMQAILHLTRYSRSVKSKSHSATAAAPLRCSNHSCYPGHIHISHPKHSLPLIALRKIIDKPSGTWSFATGASTISDRKRSDQTCSRGEMHTRRTWSERYDVKGQFQTHDVQSRLACAMRTELPAGRRHA</sequence>
<proteinExistence type="predicted"/>
<keyword evidence="2" id="KW-1185">Reference proteome</keyword>
<protein>
    <submittedName>
        <fullName evidence="1">Uncharacterized protein</fullName>
    </submittedName>
</protein>
<dbReference type="GeneID" id="28770488"/>
<dbReference type="RefSeq" id="XP_018037612.1">
    <property type="nucleotide sequence ID" value="XM_018187002.1"/>
</dbReference>
<name>A0A177CKC5_9PLEO</name>
<dbReference type="Proteomes" id="UP000077069">
    <property type="component" value="Unassembled WGS sequence"/>
</dbReference>
<organism evidence="1 2">
    <name type="scientific">Paraphaeosphaeria sporulosa</name>
    <dbReference type="NCBI Taxonomy" id="1460663"/>
    <lineage>
        <taxon>Eukaryota</taxon>
        <taxon>Fungi</taxon>
        <taxon>Dikarya</taxon>
        <taxon>Ascomycota</taxon>
        <taxon>Pezizomycotina</taxon>
        <taxon>Dothideomycetes</taxon>
        <taxon>Pleosporomycetidae</taxon>
        <taxon>Pleosporales</taxon>
        <taxon>Massarineae</taxon>
        <taxon>Didymosphaeriaceae</taxon>
        <taxon>Paraphaeosphaeria</taxon>
    </lineage>
</organism>
<dbReference type="AlphaFoldDB" id="A0A177CKC5"/>
<evidence type="ECO:0000313" key="2">
    <source>
        <dbReference type="Proteomes" id="UP000077069"/>
    </source>
</evidence>
<gene>
    <name evidence="1" type="ORF">CC84DRAFT_649061</name>
</gene>
<reference evidence="1 2" key="1">
    <citation type="submission" date="2016-05" db="EMBL/GenBank/DDBJ databases">
        <title>Comparative analysis of secretome profiles of manganese(II)-oxidizing ascomycete fungi.</title>
        <authorList>
            <consortium name="DOE Joint Genome Institute"/>
            <person name="Zeiner C.A."/>
            <person name="Purvine S.O."/>
            <person name="Zink E.M."/>
            <person name="Wu S."/>
            <person name="Pasa-Tolic L."/>
            <person name="Chaput D.L."/>
            <person name="Haridas S."/>
            <person name="Grigoriev I.V."/>
            <person name="Santelli C.M."/>
            <person name="Hansel C.M."/>
        </authorList>
    </citation>
    <scope>NUCLEOTIDE SEQUENCE [LARGE SCALE GENOMIC DNA]</scope>
    <source>
        <strain evidence="1 2">AP3s5-JAC2a</strain>
    </source>
</reference>
<dbReference type="EMBL" id="KV441551">
    <property type="protein sequence ID" value="OAG07247.1"/>
    <property type="molecule type" value="Genomic_DNA"/>
</dbReference>
<dbReference type="OrthoDB" id="10627633at2759"/>